<evidence type="ECO:0000313" key="2">
    <source>
        <dbReference type="EMBL" id="KAJ7749509.1"/>
    </source>
</evidence>
<gene>
    <name evidence="2" type="ORF">DFH07DRAFT_553374</name>
</gene>
<name>A0AAD7ISD6_9AGAR</name>
<evidence type="ECO:0000313" key="3">
    <source>
        <dbReference type="Proteomes" id="UP001215280"/>
    </source>
</evidence>
<feature type="region of interest" description="Disordered" evidence="1">
    <location>
        <begin position="97"/>
        <end position="220"/>
    </location>
</feature>
<proteinExistence type="predicted"/>
<protein>
    <submittedName>
        <fullName evidence="2">Uncharacterized protein</fullName>
    </submittedName>
</protein>
<evidence type="ECO:0000256" key="1">
    <source>
        <dbReference type="SAM" id="MobiDB-lite"/>
    </source>
</evidence>
<feature type="compositionally biased region" description="Low complexity" evidence="1">
    <location>
        <begin position="129"/>
        <end position="145"/>
    </location>
</feature>
<dbReference type="AlphaFoldDB" id="A0AAD7ISD6"/>
<dbReference type="Proteomes" id="UP001215280">
    <property type="component" value="Unassembled WGS sequence"/>
</dbReference>
<sequence length="237" mass="25535">MASFLTLFCCCGHRGVHLEEESGVDETSHLIPSNLESTPTVVFTNHQRIQERLVTIVRAKERKMVNVNSQIPFNLHNRVITPNPSLSRSVSLSTGHLDHANVAPPSTADAREPLTVQLRSPPSPLGSGRNASQSKSRSLSLSRNNPDGEPPNPILNVRLVNTHVPQRVGRPRHPAFSSDSSEYPKPSEIRPSDAGDPASQSVSVTDGPPATPVATAVPPSNIESLDEICLSWGDSDT</sequence>
<organism evidence="2 3">
    <name type="scientific">Mycena maculata</name>
    <dbReference type="NCBI Taxonomy" id="230809"/>
    <lineage>
        <taxon>Eukaryota</taxon>
        <taxon>Fungi</taxon>
        <taxon>Dikarya</taxon>
        <taxon>Basidiomycota</taxon>
        <taxon>Agaricomycotina</taxon>
        <taxon>Agaricomycetes</taxon>
        <taxon>Agaricomycetidae</taxon>
        <taxon>Agaricales</taxon>
        <taxon>Marasmiineae</taxon>
        <taxon>Mycenaceae</taxon>
        <taxon>Mycena</taxon>
    </lineage>
</organism>
<keyword evidence="3" id="KW-1185">Reference proteome</keyword>
<dbReference type="EMBL" id="JARJLG010000085">
    <property type="protein sequence ID" value="KAJ7749509.1"/>
    <property type="molecule type" value="Genomic_DNA"/>
</dbReference>
<reference evidence="2" key="1">
    <citation type="submission" date="2023-03" db="EMBL/GenBank/DDBJ databases">
        <title>Massive genome expansion in bonnet fungi (Mycena s.s.) driven by repeated elements and novel gene families across ecological guilds.</title>
        <authorList>
            <consortium name="Lawrence Berkeley National Laboratory"/>
            <person name="Harder C.B."/>
            <person name="Miyauchi S."/>
            <person name="Viragh M."/>
            <person name="Kuo A."/>
            <person name="Thoen E."/>
            <person name="Andreopoulos B."/>
            <person name="Lu D."/>
            <person name="Skrede I."/>
            <person name="Drula E."/>
            <person name="Henrissat B."/>
            <person name="Morin E."/>
            <person name="Kohler A."/>
            <person name="Barry K."/>
            <person name="LaButti K."/>
            <person name="Morin E."/>
            <person name="Salamov A."/>
            <person name="Lipzen A."/>
            <person name="Mereny Z."/>
            <person name="Hegedus B."/>
            <person name="Baldrian P."/>
            <person name="Stursova M."/>
            <person name="Weitz H."/>
            <person name="Taylor A."/>
            <person name="Grigoriev I.V."/>
            <person name="Nagy L.G."/>
            <person name="Martin F."/>
            <person name="Kauserud H."/>
        </authorList>
    </citation>
    <scope>NUCLEOTIDE SEQUENCE</scope>
    <source>
        <strain evidence="2">CBHHK188m</strain>
    </source>
</reference>
<comment type="caution">
    <text evidence="2">The sequence shown here is derived from an EMBL/GenBank/DDBJ whole genome shotgun (WGS) entry which is preliminary data.</text>
</comment>
<accession>A0AAD7ISD6</accession>